<name>A0A167CLQ0_9GAMM</name>
<dbReference type="GO" id="GO:0005737">
    <property type="term" value="C:cytoplasm"/>
    <property type="evidence" value="ECO:0007669"/>
    <property type="project" value="TreeGrafter"/>
</dbReference>
<dbReference type="InterPro" id="IPR042099">
    <property type="entry name" value="ANL_N_sf"/>
</dbReference>
<dbReference type="GO" id="GO:0043041">
    <property type="term" value="P:amino acid activation for nonribosomal peptide biosynthetic process"/>
    <property type="evidence" value="ECO:0007669"/>
    <property type="project" value="TreeGrafter"/>
</dbReference>
<dbReference type="GO" id="GO:0044550">
    <property type="term" value="P:secondary metabolite biosynthetic process"/>
    <property type="evidence" value="ECO:0007669"/>
    <property type="project" value="TreeGrafter"/>
</dbReference>
<dbReference type="Proteomes" id="UP000076587">
    <property type="component" value="Unassembled WGS sequence"/>
</dbReference>
<proteinExistence type="predicted"/>
<dbReference type="NCBIfam" id="TIGR01733">
    <property type="entry name" value="AA-adenyl-dom"/>
    <property type="match status" value="2"/>
</dbReference>
<evidence type="ECO:0000313" key="2">
    <source>
        <dbReference type="EMBL" id="KZN47812.1"/>
    </source>
</evidence>
<dbReference type="Gene3D" id="3.40.50.12780">
    <property type="entry name" value="N-terminal domain of ligase-like"/>
    <property type="match status" value="1"/>
</dbReference>
<dbReference type="InterPro" id="IPR010071">
    <property type="entry name" value="AA_adenyl_dom"/>
</dbReference>
<dbReference type="SUPFAM" id="SSF56801">
    <property type="entry name" value="Acetyl-CoA synthetase-like"/>
    <property type="match status" value="2"/>
</dbReference>
<dbReference type="EMBL" id="AUXT01000151">
    <property type="protein sequence ID" value="KZN47812.1"/>
    <property type="molecule type" value="Genomic_DNA"/>
</dbReference>
<dbReference type="Gene3D" id="3.30.559.30">
    <property type="entry name" value="Nonribosomal peptide synthetase, condensation domain"/>
    <property type="match status" value="1"/>
</dbReference>
<dbReference type="Pfam" id="PF00550">
    <property type="entry name" value="PP-binding"/>
    <property type="match status" value="1"/>
</dbReference>
<dbReference type="Pfam" id="PF00501">
    <property type="entry name" value="AMP-binding"/>
    <property type="match status" value="2"/>
</dbReference>
<dbReference type="CDD" id="cd05930">
    <property type="entry name" value="A_NRPS"/>
    <property type="match status" value="2"/>
</dbReference>
<gene>
    <name evidence="2" type="ORF">N482_08855</name>
</gene>
<dbReference type="InterPro" id="IPR023213">
    <property type="entry name" value="CAT-like_dom_sf"/>
</dbReference>
<dbReference type="InterPro" id="IPR036736">
    <property type="entry name" value="ACP-like_sf"/>
</dbReference>
<dbReference type="InterPro" id="IPR045851">
    <property type="entry name" value="AMP-bd_C_sf"/>
</dbReference>
<reference evidence="2 3" key="1">
    <citation type="submission" date="2013-07" db="EMBL/GenBank/DDBJ databases">
        <title>Comparative Genomic and Metabolomic Analysis of Twelve Strains of Pseudoalteromonas luteoviolacea.</title>
        <authorList>
            <person name="Vynne N.G."/>
            <person name="Mansson M."/>
            <person name="Gram L."/>
        </authorList>
    </citation>
    <scope>NUCLEOTIDE SEQUENCE [LARGE SCALE GENOMIC DNA]</scope>
    <source>
        <strain evidence="2 3">NCIMB 1942</strain>
    </source>
</reference>
<dbReference type="Gene3D" id="3.30.300.30">
    <property type="match status" value="2"/>
</dbReference>
<comment type="caution">
    <text evidence="2">The sequence shown here is derived from an EMBL/GenBank/DDBJ whole genome shotgun (WGS) entry which is preliminary data.</text>
</comment>
<dbReference type="RefSeq" id="WP_063376900.1">
    <property type="nucleotide sequence ID" value="NZ_AUXT01000151.1"/>
</dbReference>
<feature type="domain" description="Carrier" evidence="1">
    <location>
        <begin position="517"/>
        <end position="595"/>
    </location>
</feature>
<sequence>MSDRSNLTVIDYFKQQVEIAPQAIALVEGDQSMTFEELNRRSDALCDSLLAQGVTPEDLVGVCVPRSIELIVSVIGILKSGAAYLPIQSDYPQARIQHILKDAAVEVMVTNHSTGVIYDTVSALSVKIIGTNDTVGDSSKAALKQQLLENLAYCIYTSGTTGTPKGVAVTHKNLLSYCLTAKDTHCLKKGDKVLLFSSICFDASIGEIFPTLIAGATVVISPEEVLSPVELCQFSSIHQVTVISLPTSYWHALVDQFSQCEEVWPTSLRLMSVGGEKLLLDRFDVWRQLPQSQQIQWIFDYGPTETTFLCCSHEPQCTYNYEVMPIGQAMPNAHIYILNEDLEPVSGQEVGEIYISGEGVSRGYLHQSSLTAGAFLPDPFSTLGKRMYKSGDQARFNQRGDIEFIGRIDNQVKVMGHRIELGEIESVLLRHQKVSQAFATLFEQGPQKKVVVYICANALAESELREFAIQHLPKSMRYLDFVITSNFPLNPINGKINKQLLEQMYQQKSSLTNNPIPPEFGIERALAELWFRVTGSMPNGAEDEHFFYTADSLNALKFLTYLSEALGWTITYSELPNPLSLRNLKQVVNNLAKEVEDSCENDVCELDIIERIENASSYTITAEEPNNKHSQLASNAQQRLWFLMQTQAQSATYSMPLAFKLQGDLDISRFEQALNLLIQKHEVLRTGFEWKDNQLWQNIMPNASYKSTTFSAASEKEAMNLLNNCAKQSHDIENGDIVHSYIIKVSDSLLFWFVSVHHIACDAISYEVFFEQLGALYKDQSTQAQSVVSQYVCYSQWQSEWLKSEHAQQQLNYWKEQLPTQIPTLNIANNSQYIEARTFTGDIEPIHLNKDEMSRVESLSHQYKTSVFNVLLACYISTLYRVTQQDELITGVPMACRNRLVDESTLGFFANTLPIYTDMSDLSNFADVLARVSASMRGAIANQELPFDAIIDGLKIERPPGVNPLFQNMFVLEASEQSSRLELDNIEVIEQLCHSGTAKMDLTFSLRLEAGTATGEVEFSTDVWSKATAKAFIKGFKNLLADVGRNPNKLLNSLSMLCREDATEVVNAVNQKSACFEDLKPIHQYFEEQVQKTPNATAIATENESISYLELNARANYLAQQLCVSGIAVGDVLGVCVERSLDLAVALLASLKAGAAFIPLDPRAPLGRLEEICQDARPPLIIASDSTRKILDSLNVNIICPESRVQHKNLNLPIHILNAAFIYYTSGSSGKPKGVVVDHSCAMTRLSWLKTRYPLEMGESVVHKTPLIFDVAIWEIFGPLMSGATVLMSAPNAESDVEHIAQLITSHHTVFVHFVPSMLEAFLQANIPLPEHNLKWISLSGEAVSSRLFNECRQHYAVQLDNLYGQTETSEVAGWWAEEAPLEFSSAPLGYQIGAYRLFILDDELNPVPINVPGQLYVAGVGGLSRGYLNNPELTADKFIPNPYSLEYGERLYATGDLACLNEHGFMLYLGRIDNQVKIRGCRVDIAEVETALMEHELVNSCTVNVNVAENGQKELLAYVVSEQSKAVKKVSQFLEHKLPSFMLPAAYIQLDALPLTPSGKLDRRNLPLPTSADYKALSSFEPVETTLEQSVLEIWTKVLKVESIGRNDPFNIVGGNSLKLLQVNNIIKEKYLITISINDFYKTPTIAAMAALLEQGIFNFVSSMSDQEVANYLTRLN</sequence>
<dbReference type="SUPFAM" id="SSF52777">
    <property type="entry name" value="CoA-dependent acyltransferases"/>
    <property type="match status" value="2"/>
</dbReference>
<feature type="domain" description="Carrier" evidence="1">
    <location>
        <begin position="1583"/>
        <end position="1658"/>
    </location>
</feature>
<dbReference type="OrthoDB" id="9757559at2"/>
<accession>A0A167CLQ0</accession>
<organism evidence="2 3">
    <name type="scientific">Pseudoalteromonas luteoviolacea NCIMB 1942</name>
    <dbReference type="NCBI Taxonomy" id="1365253"/>
    <lineage>
        <taxon>Bacteria</taxon>
        <taxon>Pseudomonadati</taxon>
        <taxon>Pseudomonadota</taxon>
        <taxon>Gammaproteobacteria</taxon>
        <taxon>Alteromonadales</taxon>
        <taxon>Pseudoalteromonadaceae</taxon>
        <taxon>Pseudoalteromonas</taxon>
    </lineage>
</organism>
<dbReference type="InterPro" id="IPR000873">
    <property type="entry name" value="AMP-dep_synth/lig_dom"/>
</dbReference>
<dbReference type="Gene3D" id="3.40.50.980">
    <property type="match status" value="2"/>
</dbReference>
<protein>
    <recommendedName>
        <fullName evidence="1">Carrier domain-containing protein</fullName>
    </recommendedName>
</protein>
<dbReference type="Pfam" id="PF00668">
    <property type="entry name" value="Condensation"/>
    <property type="match status" value="1"/>
</dbReference>
<evidence type="ECO:0000259" key="1">
    <source>
        <dbReference type="PROSITE" id="PS50075"/>
    </source>
</evidence>
<dbReference type="PROSITE" id="PS50075">
    <property type="entry name" value="CARRIER"/>
    <property type="match status" value="2"/>
</dbReference>
<dbReference type="Pfam" id="PF13193">
    <property type="entry name" value="AMP-binding_C"/>
    <property type="match status" value="1"/>
</dbReference>
<dbReference type="GO" id="GO:0003824">
    <property type="term" value="F:catalytic activity"/>
    <property type="evidence" value="ECO:0007669"/>
    <property type="project" value="InterPro"/>
</dbReference>
<dbReference type="SUPFAM" id="SSF47336">
    <property type="entry name" value="ACP-like"/>
    <property type="match status" value="1"/>
</dbReference>
<evidence type="ECO:0000313" key="3">
    <source>
        <dbReference type="Proteomes" id="UP000076587"/>
    </source>
</evidence>
<dbReference type="Gene3D" id="1.10.1200.10">
    <property type="entry name" value="ACP-like"/>
    <property type="match status" value="1"/>
</dbReference>
<dbReference type="InterPro" id="IPR025110">
    <property type="entry name" value="AMP-bd_C"/>
</dbReference>
<dbReference type="PANTHER" id="PTHR45527:SF1">
    <property type="entry name" value="FATTY ACID SYNTHASE"/>
    <property type="match status" value="1"/>
</dbReference>
<dbReference type="InterPro" id="IPR001242">
    <property type="entry name" value="Condensation_dom"/>
</dbReference>
<dbReference type="GO" id="GO:0031177">
    <property type="term" value="F:phosphopantetheine binding"/>
    <property type="evidence" value="ECO:0007669"/>
    <property type="project" value="TreeGrafter"/>
</dbReference>
<dbReference type="InterPro" id="IPR009081">
    <property type="entry name" value="PP-bd_ACP"/>
</dbReference>
<dbReference type="PROSITE" id="PS00455">
    <property type="entry name" value="AMP_BINDING"/>
    <property type="match status" value="1"/>
</dbReference>
<dbReference type="InterPro" id="IPR020845">
    <property type="entry name" value="AMP-binding_CS"/>
</dbReference>
<dbReference type="CDD" id="cd19531">
    <property type="entry name" value="LCL_NRPS-like"/>
    <property type="match status" value="1"/>
</dbReference>
<dbReference type="PANTHER" id="PTHR45527">
    <property type="entry name" value="NONRIBOSOMAL PEPTIDE SYNTHETASE"/>
    <property type="match status" value="1"/>
</dbReference>
<dbReference type="FunFam" id="3.40.50.980:FF:000001">
    <property type="entry name" value="Non-ribosomal peptide synthetase"/>
    <property type="match status" value="1"/>
</dbReference>
<dbReference type="PATRIC" id="fig|1365253.3.peg.2179"/>
<dbReference type="Gene3D" id="2.30.38.10">
    <property type="entry name" value="Luciferase, Domain 3"/>
    <property type="match status" value="1"/>
</dbReference>
<dbReference type="Gene3D" id="3.30.559.10">
    <property type="entry name" value="Chloramphenicol acetyltransferase-like domain"/>
    <property type="match status" value="1"/>
</dbReference>